<keyword evidence="3" id="KW-1185">Reference proteome</keyword>
<evidence type="ECO:0000256" key="1">
    <source>
        <dbReference type="SAM" id="Phobius"/>
    </source>
</evidence>
<evidence type="ECO:0000313" key="2">
    <source>
        <dbReference type="EMBL" id="CAL6067736.1"/>
    </source>
</evidence>
<organism evidence="2 3">
    <name type="scientific">Hexamita inflata</name>
    <dbReference type="NCBI Taxonomy" id="28002"/>
    <lineage>
        <taxon>Eukaryota</taxon>
        <taxon>Metamonada</taxon>
        <taxon>Diplomonadida</taxon>
        <taxon>Hexamitidae</taxon>
        <taxon>Hexamitinae</taxon>
        <taxon>Hexamita</taxon>
    </lineage>
</organism>
<evidence type="ECO:0000313" key="3">
    <source>
        <dbReference type="Proteomes" id="UP001642409"/>
    </source>
</evidence>
<dbReference type="Proteomes" id="UP001642409">
    <property type="component" value="Unassembled WGS sequence"/>
</dbReference>
<sequence>MFVLLNALQATLIRHGAVMRDIPIQTKQDDWMKYEIFQLDVPEATNDAQNMVGYSLVINFQASRAMGLMVCAFPTYLECTQDANALNFFNATGTVQIDGYAAKFGLTSPQIYVMFTLSRRNQVGSVTFQAQSVYILTPQSKPMKVAANQDLYLMAARCDGTSFSLLIDASATFCSNANAHVDRASCMNAQTGQTSYAFNNPDVYTFITVFATDVEQALTVEMDIRAGAFTVNETNVRKVYMNPNCYIMNSVALGKLTNYIYTQEIQNSSYRSNITSRLVDVDHNQIDETSQLVRALTSTDFSVITHAKVSSPVMPWTNDEIPFLLLWFVVSKDLTELKADTVKEVASHHVLNNAVALPGMSNLQNLSYDLAFVGGEVDLSFYVTHKYGLLGDSCAVKNGRCQLLLDNNTQIKVADFILYYAVYGSFQSSVIYAPLQVMEPNTIVYDVVQKNQGSRYYRMKARDLLEGKLYVTSNDSTASLAVVVSSAVYLPQKTDRAVQVAEGLGAVELVLKEGSFDNGEIFVHVQNAAKKNVEVQVEFVSSNVISEILVNQEEKTIQLAKGVSVVAGVKIPAPIVTALTNGNTAAYFSQMVFQAYAALPAACDVTFDQFGSRKYFRYASLSQAQNLVSFNIKITAKALYDNEFVYVNITSECDAELSIISAAVHQMENIYSVVPILPNKVIFVHEVVVGIDKRVEIESESESSGQLLICPFPVLLKAVEENGCVNYFVQTQPGQKLKFAVEINMSFFKDNQFAYYTLKTDEMENDIVMRAATNDIFNIGAGNIYQTFVNQNSNKYFTVSTPYNEHNFYIEVLNVTASLCVSKIFDGCDISISQSGSFVYPLYFQQTIYLKAYSTSKSTPLVFTAYFTQSLQNKTKLVQLKANKSELFTFTRKNTNNSVLFAAVAQEEFYNQDQIPEVMFEKKVAMFVNINNVARRNRYMWAETQCGAQGLVIPPSDDTDFFVTLYAKEDITVELQSIEKRHQYNLDYGKYKKISTEAAENVDFVLDSAYAPSGAIIETCTGTLKSSFSYYHVPSTGAANSQPLVTESQTNGQVKAVLNSTNDRQNFFASVETSAGAEFVLYHSYIDTRPQVSSQNIRVNMSSKDGFLTVVVDPASYVSGVRYMVYVLTEGQGNEKTACGIRRGQLISDKARLADGEAVVAINTTVALEKGAKYWLNVIAADSHDINIAVAYKPIEARLGMDLIDEQYYENEGNQDLTWIIWVVLAVIIVVVAVVALFYFMQRKKYVVLVDQDIARKDQNARRKAAQQVGGLEDSQ</sequence>
<comment type="caution">
    <text evidence="2">The sequence shown here is derived from an EMBL/GenBank/DDBJ whole genome shotgun (WGS) entry which is preliminary data.</text>
</comment>
<accession>A0ABP1KTR1</accession>
<feature type="transmembrane region" description="Helical" evidence="1">
    <location>
        <begin position="1219"/>
        <end position="1240"/>
    </location>
</feature>
<keyword evidence="1" id="KW-0472">Membrane</keyword>
<proteinExistence type="predicted"/>
<keyword evidence="1" id="KW-0812">Transmembrane</keyword>
<gene>
    <name evidence="2" type="ORF">HINF_LOCUS53165</name>
</gene>
<reference evidence="2 3" key="1">
    <citation type="submission" date="2024-07" db="EMBL/GenBank/DDBJ databases">
        <authorList>
            <person name="Akdeniz Z."/>
        </authorList>
    </citation>
    <scope>NUCLEOTIDE SEQUENCE [LARGE SCALE GENOMIC DNA]</scope>
</reference>
<keyword evidence="1" id="KW-1133">Transmembrane helix</keyword>
<name>A0ABP1KTR1_9EUKA</name>
<dbReference type="EMBL" id="CAXDID020000269">
    <property type="protein sequence ID" value="CAL6067736.1"/>
    <property type="molecule type" value="Genomic_DNA"/>
</dbReference>
<protein>
    <submittedName>
        <fullName evidence="2">Uncharacterized protein</fullName>
    </submittedName>
</protein>